<dbReference type="GO" id="GO:0016757">
    <property type="term" value="F:glycosyltransferase activity"/>
    <property type="evidence" value="ECO:0007669"/>
    <property type="project" value="UniProtKB-KW"/>
</dbReference>
<comment type="caution">
    <text evidence="1">The sequence shown here is derived from an EMBL/GenBank/DDBJ whole genome shotgun (WGS) entry which is preliminary data.</text>
</comment>
<accession>A0ABT8KY13</accession>
<dbReference type="SUPFAM" id="SSF53756">
    <property type="entry name" value="UDP-Glycosyltransferase/glycogen phosphorylase"/>
    <property type="match status" value="1"/>
</dbReference>
<dbReference type="RefSeq" id="WP_346755682.1">
    <property type="nucleotide sequence ID" value="NZ_JAUJEA010000023.1"/>
</dbReference>
<evidence type="ECO:0000313" key="1">
    <source>
        <dbReference type="EMBL" id="MDN5205662.1"/>
    </source>
</evidence>
<gene>
    <name evidence="1" type="ORF">QQ008_30035</name>
</gene>
<name>A0ABT8KY13_9BACT</name>
<proteinExistence type="predicted"/>
<dbReference type="Gene3D" id="3.40.50.2000">
    <property type="entry name" value="Glycogen Phosphorylase B"/>
    <property type="match status" value="1"/>
</dbReference>
<keyword evidence="1" id="KW-0808">Transferase</keyword>
<dbReference type="EMBL" id="JAUJEA010000023">
    <property type="protein sequence ID" value="MDN5205662.1"/>
    <property type="molecule type" value="Genomic_DNA"/>
</dbReference>
<keyword evidence="2" id="KW-1185">Reference proteome</keyword>
<reference evidence="1" key="1">
    <citation type="submission" date="2023-06" db="EMBL/GenBank/DDBJ databases">
        <title>Genomic of Parafulvivirga corallium.</title>
        <authorList>
            <person name="Wang G."/>
        </authorList>
    </citation>
    <scope>NUCLEOTIDE SEQUENCE</scope>
    <source>
        <strain evidence="1">BMA10</strain>
    </source>
</reference>
<dbReference type="EC" id="2.4.-.-" evidence="1"/>
<evidence type="ECO:0000313" key="2">
    <source>
        <dbReference type="Proteomes" id="UP001172082"/>
    </source>
</evidence>
<protein>
    <submittedName>
        <fullName evidence="1">Glycosyltransferase</fullName>
        <ecNumber evidence="1">2.4.-.-</ecNumber>
    </submittedName>
</protein>
<organism evidence="1 2">
    <name type="scientific">Splendidivirga corallicola</name>
    <dbReference type="NCBI Taxonomy" id="3051826"/>
    <lineage>
        <taxon>Bacteria</taxon>
        <taxon>Pseudomonadati</taxon>
        <taxon>Bacteroidota</taxon>
        <taxon>Cytophagia</taxon>
        <taxon>Cytophagales</taxon>
        <taxon>Splendidivirgaceae</taxon>
        <taxon>Splendidivirga</taxon>
    </lineage>
</organism>
<sequence>MQLRDKNILLISPEKWSDIRLSKHHYALTLSSRGNKVYFLNPPDNIKFKIELENKNLFIVDAYPLFKGLRKLPRFLSAFLTTIEFRILERKMRVRFDVIWNFENSRFFNLSQIRQSILKISHIVDLNQNFQFKLASQTCDIAFGVANSIVERHKVFNKHSFKISHGLAEGAFEEKEVKVDKANGISAAYIGNLSIKYLDWDLLKEIIEQNVNVHFYFIGPLGKSNLSGTDNIPSLVEELMNHDRAHFMGKVPSNKIVSYLKNFDVMLLAYQVDKYPTQLENSHKLMEYMATGKVTVATYTDEYKDKGGLLEMVEDKKNFSKAFHHVVNNLQHYNSIEKQDQRINFAKYNSYSRQLDRIENLIKQYIGK</sequence>
<dbReference type="Proteomes" id="UP001172082">
    <property type="component" value="Unassembled WGS sequence"/>
</dbReference>
<dbReference type="Pfam" id="PF13692">
    <property type="entry name" value="Glyco_trans_1_4"/>
    <property type="match status" value="1"/>
</dbReference>
<keyword evidence="1" id="KW-0328">Glycosyltransferase</keyword>